<dbReference type="GeneID" id="67017480"/>
<organism evidence="1 2">
    <name type="scientific">Alternaria atra</name>
    <dbReference type="NCBI Taxonomy" id="119953"/>
    <lineage>
        <taxon>Eukaryota</taxon>
        <taxon>Fungi</taxon>
        <taxon>Dikarya</taxon>
        <taxon>Ascomycota</taxon>
        <taxon>Pezizomycotina</taxon>
        <taxon>Dothideomycetes</taxon>
        <taxon>Pleosporomycetidae</taxon>
        <taxon>Pleosporales</taxon>
        <taxon>Pleosporineae</taxon>
        <taxon>Pleosporaceae</taxon>
        <taxon>Alternaria</taxon>
        <taxon>Alternaria sect. Ulocladioides</taxon>
    </lineage>
</organism>
<dbReference type="RefSeq" id="XP_043169230.1">
    <property type="nucleotide sequence ID" value="XM_043313295.1"/>
</dbReference>
<accession>A0A8J2I362</accession>
<dbReference type="Proteomes" id="UP000676310">
    <property type="component" value="Unassembled WGS sequence"/>
</dbReference>
<reference evidence="1" key="1">
    <citation type="submission" date="2021-05" db="EMBL/GenBank/DDBJ databases">
        <authorList>
            <person name="Stam R."/>
        </authorList>
    </citation>
    <scope>NUCLEOTIDE SEQUENCE</scope>
    <source>
        <strain evidence="1">CS162</strain>
    </source>
</reference>
<comment type="caution">
    <text evidence="1">The sequence shown here is derived from an EMBL/GenBank/DDBJ whole genome shotgun (WGS) entry which is preliminary data.</text>
</comment>
<keyword evidence="2" id="KW-1185">Reference proteome</keyword>
<gene>
    <name evidence="1" type="ORF">ALTATR162_LOCUS5676</name>
</gene>
<evidence type="ECO:0000313" key="2">
    <source>
        <dbReference type="Proteomes" id="UP000676310"/>
    </source>
</evidence>
<dbReference type="AlphaFoldDB" id="A0A8J2I362"/>
<proteinExistence type="predicted"/>
<sequence length="142" mass="16283">MYRQAHRLGGIAHVATSLRIASPLCRKSVRFSGHDLSSRRDFQSFHAHQQIAFKSDEEAVEHAWREQLTDPSLRPFVCCRDDPDKPDCWSEQFRKRTAERAQKLKALGAPDTLTSWRDVNILEKCTRGSASIKYRILISSSI</sequence>
<dbReference type="EMBL" id="CAJRGZ010000019">
    <property type="protein sequence ID" value="CAG5159798.1"/>
    <property type="molecule type" value="Genomic_DNA"/>
</dbReference>
<evidence type="ECO:0000313" key="1">
    <source>
        <dbReference type="EMBL" id="CAG5159798.1"/>
    </source>
</evidence>
<protein>
    <submittedName>
        <fullName evidence="1">Uncharacterized protein</fullName>
    </submittedName>
</protein>
<name>A0A8J2I362_9PLEO</name>